<dbReference type="KEGG" id="apb:SAR116_2529"/>
<name>D5BQQ4_PUNMI</name>
<keyword evidence="1 4" id="KW-0378">Hydrolase</keyword>
<evidence type="ECO:0000313" key="4">
    <source>
        <dbReference type="EMBL" id="ADE40772.1"/>
    </source>
</evidence>
<dbReference type="InterPro" id="IPR052016">
    <property type="entry name" value="Bact_Sigma-Reg"/>
</dbReference>
<evidence type="ECO:0000259" key="3">
    <source>
        <dbReference type="SMART" id="SM00331"/>
    </source>
</evidence>
<protein>
    <submittedName>
        <fullName evidence="4">Serine phosphatase RsbU</fullName>
        <ecNumber evidence="4">3.1.3.3</ecNumber>
    </submittedName>
</protein>
<accession>D5BQQ4</accession>
<dbReference type="InterPro" id="IPR029016">
    <property type="entry name" value="GAF-like_dom_sf"/>
</dbReference>
<dbReference type="OrthoDB" id="9802500at2"/>
<dbReference type="SMART" id="SM00065">
    <property type="entry name" value="GAF"/>
    <property type="match status" value="1"/>
</dbReference>
<dbReference type="SUPFAM" id="SSF55781">
    <property type="entry name" value="GAF domain-like"/>
    <property type="match status" value="1"/>
</dbReference>
<dbReference type="Gene3D" id="3.60.40.10">
    <property type="entry name" value="PPM-type phosphatase domain"/>
    <property type="match status" value="1"/>
</dbReference>
<dbReference type="eggNOG" id="COG2203">
    <property type="taxonomic scope" value="Bacteria"/>
</dbReference>
<evidence type="ECO:0000256" key="1">
    <source>
        <dbReference type="ARBA" id="ARBA00022801"/>
    </source>
</evidence>
<dbReference type="Proteomes" id="UP000007460">
    <property type="component" value="Chromosome"/>
</dbReference>
<dbReference type="eggNOG" id="COG2208">
    <property type="taxonomic scope" value="Bacteria"/>
</dbReference>
<dbReference type="EC" id="3.1.3.3" evidence="4"/>
<reference evidence="4 5" key="1">
    <citation type="journal article" date="2010" name="J. Bacteriol.">
        <title>Complete genome sequence of "Candidatus Puniceispirillum marinum" IMCC1322, a representative of the SAR116 clade in the Alphaproteobacteria.</title>
        <authorList>
            <person name="Oh H.M."/>
            <person name="Kwon K.K."/>
            <person name="Kang I."/>
            <person name="Kang S.G."/>
            <person name="Lee J.H."/>
            <person name="Kim S.J."/>
            <person name="Cho J.C."/>
        </authorList>
    </citation>
    <scope>NUCLEOTIDE SEQUENCE [LARGE SCALE GENOMIC DNA]</scope>
    <source>
        <strain evidence="4 5">IMCC1322</strain>
    </source>
</reference>
<dbReference type="Pfam" id="PF07228">
    <property type="entry name" value="SpoIIE"/>
    <property type="match status" value="1"/>
</dbReference>
<evidence type="ECO:0000259" key="2">
    <source>
        <dbReference type="SMART" id="SM00065"/>
    </source>
</evidence>
<dbReference type="STRING" id="488538.SAR116_2529"/>
<dbReference type="InterPro" id="IPR003018">
    <property type="entry name" value="GAF"/>
</dbReference>
<feature type="domain" description="GAF" evidence="2">
    <location>
        <begin position="31"/>
        <end position="181"/>
    </location>
</feature>
<dbReference type="GO" id="GO:0016791">
    <property type="term" value="F:phosphatase activity"/>
    <property type="evidence" value="ECO:0007669"/>
    <property type="project" value="TreeGrafter"/>
</dbReference>
<dbReference type="AlphaFoldDB" id="D5BQQ4"/>
<proteinExistence type="predicted"/>
<dbReference type="InterPro" id="IPR001932">
    <property type="entry name" value="PPM-type_phosphatase-like_dom"/>
</dbReference>
<keyword evidence="5" id="KW-1185">Reference proteome</keyword>
<feature type="domain" description="PPM-type phosphatase" evidence="3">
    <location>
        <begin position="205"/>
        <end position="417"/>
    </location>
</feature>
<dbReference type="RefSeq" id="WP_013047398.1">
    <property type="nucleotide sequence ID" value="NC_014010.1"/>
</dbReference>
<organism evidence="4 5">
    <name type="scientific">Puniceispirillum marinum (strain IMCC1322)</name>
    <dbReference type="NCBI Taxonomy" id="488538"/>
    <lineage>
        <taxon>Bacteria</taxon>
        <taxon>Pseudomonadati</taxon>
        <taxon>Pseudomonadota</taxon>
        <taxon>Alphaproteobacteria</taxon>
        <taxon>Candidatus Puniceispirillales</taxon>
        <taxon>Candidatus Puniceispirillaceae</taxon>
        <taxon>Candidatus Puniceispirillum</taxon>
    </lineage>
</organism>
<dbReference type="EMBL" id="CP001751">
    <property type="protein sequence ID" value="ADE40772.1"/>
    <property type="molecule type" value="Genomic_DNA"/>
</dbReference>
<dbReference type="PANTHER" id="PTHR43156">
    <property type="entry name" value="STAGE II SPORULATION PROTEIN E-RELATED"/>
    <property type="match status" value="1"/>
</dbReference>
<dbReference type="InterPro" id="IPR036457">
    <property type="entry name" value="PPM-type-like_dom_sf"/>
</dbReference>
<dbReference type="PANTHER" id="PTHR43156:SF2">
    <property type="entry name" value="STAGE II SPORULATION PROTEIN E"/>
    <property type="match status" value="1"/>
</dbReference>
<dbReference type="Pfam" id="PF01590">
    <property type="entry name" value="GAF"/>
    <property type="match status" value="1"/>
</dbReference>
<dbReference type="Gene3D" id="3.30.450.40">
    <property type="match status" value="1"/>
</dbReference>
<dbReference type="HOGENOM" id="CLU_675539_0_0_5"/>
<sequence>MAVPASSMTSVIDGNITLMNGMVQRYAETGDYLEGLRWAIPHILDNLSAEAISLFLHRPDESVLECVICDGPVNVTGLKVPQGLGLVGRVFHEGKSDLVPDATIDDRHFTKVDKQSGFKTLSTATVPVRFGAKSYGVIQAINRRHNHHIQHFRQSDLSLLESLAGALALAISNFRLAEQVTKDALLRRDLGQAQEAQALLMPEPEQGGYAAGQTLTSRQLSGDFFDYFMVGNRLAFCQGDVAGKGIASSLLMARCIALFRYLARQNFSVETIVIAMNDEFINQPSGQFITFVMGWLDCTTHELNMMNCGHTPVVWVKPDGTIITIDAQVAPLGVISFTDQDLHPAQITLDCGYLYLATDGITEARNRGLELGMSRFVTLVKNLKGRDVSAKLNGVMQLFAKGNLVTHDDATLLVISSGAYDG</sequence>
<dbReference type="SMART" id="SM00331">
    <property type="entry name" value="PP2C_SIG"/>
    <property type="match status" value="1"/>
</dbReference>
<evidence type="ECO:0000313" key="5">
    <source>
        <dbReference type="Proteomes" id="UP000007460"/>
    </source>
</evidence>
<gene>
    <name evidence="4" type="ordered locus">SAR116_2529</name>
</gene>